<dbReference type="Proteomes" id="UP000267027">
    <property type="component" value="Unassembled WGS sequence"/>
</dbReference>
<protein>
    <submittedName>
        <fullName evidence="5">Apple domain-containing protein</fullName>
    </submittedName>
</protein>
<organism evidence="5">
    <name type="scientific">Angiostrongylus costaricensis</name>
    <name type="common">Nematode worm</name>
    <dbReference type="NCBI Taxonomy" id="334426"/>
    <lineage>
        <taxon>Eukaryota</taxon>
        <taxon>Metazoa</taxon>
        <taxon>Ecdysozoa</taxon>
        <taxon>Nematoda</taxon>
        <taxon>Chromadorea</taxon>
        <taxon>Rhabditida</taxon>
        <taxon>Rhabditina</taxon>
        <taxon>Rhabditomorpha</taxon>
        <taxon>Strongyloidea</taxon>
        <taxon>Metastrongylidae</taxon>
        <taxon>Angiostrongylus</taxon>
    </lineage>
</organism>
<dbReference type="InterPro" id="IPR052774">
    <property type="entry name" value="Celegans_DevNeuronal_Protein"/>
</dbReference>
<dbReference type="CDD" id="cd01099">
    <property type="entry name" value="PAN_AP_HGF"/>
    <property type="match status" value="2"/>
</dbReference>
<gene>
    <name evidence="3" type="ORF">ACOC_LOCUS11934</name>
</gene>
<reference evidence="5" key="1">
    <citation type="submission" date="2017-02" db="UniProtKB">
        <authorList>
            <consortium name="WormBaseParasite"/>
        </authorList>
    </citation>
    <scope>IDENTIFICATION</scope>
</reference>
<dbReference type="PROSITE" id="PS50948">
    <property type="entry name" value="PAN"/>
    <property type="match status" value="2"/>
</dbReference>
<keyword evidence="4" id="KW-1185">Reference proteome</keyword>
<dbReference type="OrthoDB" id="6423981at2759"/>
<dbReference type="InterPro" id="IPR003609">
    <property type="entry name" value="Pan_app"/>
</dbReference>
<dbReference type="PANTHER" id="PTHR47327:SF12">
    <property type="entry name" value="APPLE DOMAIN-CONTAINING PROTEIN"/>
    <property type="match status" value="1"/>
</dbReference>
<sequence length="383" mass="43361">MFKWLLLLPCLTLAKLDNCFERVRNHTLIGTVHGVLNHVTLPQCQQACLEARKQSCRSFMYHTAKSRCYMNSEDKESRDSSLFPLLDAVDYYHRMCYHTTRMESKSSIQRDSAFDEKCYETIEGKVLIGIVDQLIKDVTTLEQCKKQCQKSKEASGINCKSAIYYEKEKECIIASQSRKDIPELFVDDDQATYLENTCLSNNTSEVKEIQSIAFTEDIEASIETSTPTEALSTVTEVQYQTGKPPVNNVELSGYEALTDTESGNVAITDITATDADSTTTISPTDEPTTIDARQIADALWFFQVIDTYNVDVAVKSPAEISFGKRLRDSRVKECFTEVRPLRPMDQTRVTKAYSLEQCTDICRLCWRCLHGKKCLGVAFDMCV</sequence>
<dbReference type="WBParaSite" id="ACOC_0001193301-mRNA-1">
    <property type="protein sequence ID" value="ACOC_0001193301-mRNA-1"/>
    <property type="gene ID" value="ACOC_0001193301"/>
</dbReference>
<dbReference type="GO" id="GO:0009653">
    <property type="term" value="P:anatomical structure morphogenesis"/>
    <property type="evidence" value="ECO:0007669"/>
    <property type="project" value="TreeGrafter"/>
</dbReference>
<dbReference type="SUPFAM" id="SSF57414">
    <property type="entry name" value="Hairpin loop containing domain-like"/>
    <property type="match status" value="2"/>
</dbReference>
<evidence type="ECO:0000313" key="5">
    <source>
        <dbReference type="WBParaSite" id="ACOC_0001193301-mRNA-1"/>
    </source>
</evidence>
<name>A0A0R3PZF2_ANGCS</name>
<dbReference type="Gene3D" id="3.50.4.10">
    <property type="entry name" value="Hepatocyte Growth Factor"/>
    <property type="match status" value="2"/>
</dbReference>
<evidence type="ECO:0000259" key="2">
    <source>
        <dbReference type="PROSITE" id="PS50948"/>
    </source>
</evidence>
<keyword evidence="1" id="KW-0732">Signal</keyword>
<accession>A0A0R3PZF2</accession>
<proteinExistence type="predicted"/>
<dbReference type="STRING" id="334426.A0A0R3PZF2"/>
<dbReference type="OMA" id="AYSLEQC"/>
<feature type="domain" description="Apple" evidence="2">
    <location>
        <begin position="118"/>
        <end position="198"/>
    </location>
</feature>
<feature type="signal peptide" evidence="1">
    <location>
        <begin position="1"/>
        <end position="16"/>
    </location>
</feature>
<dbReference type="SMART" id="SM00473">
    <property type="entry name" value="PAN_AP"/>
    <property type="match status" value="2"/>
</dbReference>
<feature type="domain" description="Apple" evidence="2">
    <location>
        <begin position="19"/>
        <end position="96"/>
    </location>
</feature>
<evidence type="ECO:0000256" key="1">
    <source>
        <dbReference type="SAM" id="SignalP"/>
    </source>
</evidence>
<dbReference type="AlphaFoldDB" id="A0A0R3PZF2"/>
<dbReference type="EMBL" id="UYYA01004833">
    <property type="protein sequence ID" value="VDM63519.1"/>
    <property type="molecule type" value="Genomic_DNA"/>
</dbReference>
<dbReference type="PANTHER" id="PTHR47327">
    <property type="entry name" value="FI18240P1-RELATED"/>
    <property type="match status" value="1"/>
</dbReference>
<evidence type="ECO:0000313" key="4">
    <source>
        <dbReference type="Proteomes" id="UP000267027"/>
    </source>
</evidence>
<dbReference type="Pfam" id="PF00024">
    <property type="entry name" value="PAN_1"/>
    <property type="match status" value="2"/>
</dbReference>
<evidence type="ECO:0000313" key="3">
    <source>
        <dbReference type="EMBL" id="VDM63519.1"/>
    </source>
</evidence>
<reference evidence="3 4" key="2">
    <citation type="submission" date="2018-11" db="EMBL/GenBank/DDBJ databases">
        <authorList>
            <consortium name="Pathogen Informatics"/>
        </authorList>
    </citation>
    <scope>NUCLEOTIDE SEQUENCE [LARGE SCALE GENOMIC DNA]</scope>
    <source>
        <strain evidence="3 4">Costa Rica</strain>
    </source>
</reference>
<feature type="chain" id="PRO_5043130388" evidence="1">
    <location>
        <begin position="17"/>
        <end position="383"/>
    </location>
</feature>